<gene>
    <name evidence="2" type="ORF">GCM10007320_36330</name>
</gene>
<keyword evidence="1" id="KW-1133">Transmembrane helix</keyword>
<sequence>MRAVLIRGVGRSALRRVLSFLTGLAFLGGVLVLAIRAYTAWVTLD</sequence>
<evidence type="ECO:0000256" key="1">
    <source>
        <dbReference type="SAM" id="Phobius"/>
    </source>
</evidence>
<proteinExistence type="predicted"/>
<keyword evidence="1" id="KW-0812">Transmembrane</keyword>
<keyword evidence="1" id="KW-0472">Membrane</keyword>
<dbReference type="EMBL" id="BMYK01000011">
    <property type="protein sequence ID" value="GHC88975.1"/>
    <property type="molecule type" value="Genomic_DNA"/>
</dbReference>
<accession>A0ABQ3G483</accession>
<evidence type="ECO:0000313" key="3">
    <source>
        <dbReference type="Proteomes" id="UP000626210"/>
    </source>
</evidence>
<protein>
    <submittedName>
        <fullName evidence="2">Uncharacterized protein</fullName>
    </submittedName>
</protein>
<dbReference type="RefSeq" id="WP_189688342.1">
    <property type="nucleotide sequence ID" value="NZ_BMYK01000011.1"/>
</dbReference>
<comment type="caution">
    <text evidence="2">The sequence shown here is derived from an EMBL/GenBank/DDBJ whole genome shotgun (WGS) entry which is preliminary data.</text>
</comment>
<name>A0ABQ3G483_9BURK</name>
<evidence type="ECO:0000313" key="2">
    <source>
        <dbReference type="EMBL" id="GHC88975.1"/>
    </source>
</evidence>
<dbReference type="Proteomes" id="UP000626210">
    <property type="component" value="Unassembled WGS sequence"/>
</dbReference>
<keyword evidence="3" id="KW-1185">Reference proteome</keyword>
<reference evidence="3" key="1">
    <citation type="journal article" date="2019" name="Int. J. Syst. Evol. Microbiol.">
        <title>The Global Catalogue of Microorganisms (GCM) 10K type strain sequencing project: providing services to taxonomists for standard genome sequencing and annotation.</title>
        <authorList>
            <consortium name="The Broad Institute Genomics Platform"/>
            <consortium name="The Broad Institute Genome Sequencing Center for Infectious Disease"/>
            <person name="Wu L."/>
            <person name="Ma J."/>
        </authorList>
    </citation>
    <scope>NUCLEOTIDE SEQUENCE [LARGE SCALE GENOMIC DNA]</scope>
    <source>
        <strain evidence="3">KCTC 23314</strain>
    </source>
</reference>
<organism evidence="2 3">
    <name type="scientific">Pseudorhodoferax aquiterrae</name>
    <dbReference type="NCBI Taxonomy" id="747304"/>
    <lineage>
        <taxon>Bacteria</taxon>
        <taxon>Pseudomonadati</taxon>
        <taxon>Pseudomonadota</taxon>
        <taxon>Betaproteobacteria</taxon>
        <taxon>Burkholderiales</taxon>
        <taxon>Comamonadaceae</taxon>
    </lineage>
</organism>
<feature type="transmembrane region" description="Helical" evidence="1">
    <location>
        <begin position="20"/>
        <end position="41"/>
    </location>
</feature>